<dbReference type="InterPro" id="IPR012495">
    <property type="entry name" value="TadE-like_dom"/>
</dbReference>
<dbReference type="EMBL" id="FNHO01000005">
    <property type="protein sequence ID" value="SDM50748.1"/>
    <property type="molecule type" value="Genomic_DNA"/>
</dbReference>
<protein>
    <submittedName>
        <fullName evidence="2 3">Pilus assembly protein TadG</fullName>
    </submittedName>
</protein>
<keyword evidence="5" id="KW-1185">Reference proteome</keyword>
<dbReference type="GeneID" id="77260599"/>
<evidence type="ECO:0000313" key="3">
    <source>
        <dbReference type="EMBL" id="SDM50748.1"/>
    </source>
</evidence>
<evidence type="ECO:0000313" key="2">
    <source>
        <dbReference type="EMBL" id="AJE15693.1"/>
    </source>
</evidence>
<dbReference type="KEGG" id="pbm:CL52_11870"/>
<evidence type="ECO:0000313" key="5">
    <source>
        <dbReference type="Proteomes" id="UP000182276"/>
    </source>
</evidence>
<dbReference type="Pfam" id="PF07811">
    <property type="entry name" value="TadE"/>
    <property type="match status" value="1"/>
</dbReference>
<reference evidence="3 5" key="2">
    <citation type="submission" date="2016-10" db="EMBL/GenBank/DDBJ databases">
        <authorList>
            <person name="Varghese N."/>
            <person name="Submissions S."/>
        </authorList>
    </citation>
    <scope>NUCLEOTIDE SEQUENCE [LARGE SCALE GENOMIC DNA]</scope>
    <source>
        <strain evidence="3 5">DSM 6083</strain>
    </source>
</reference>
<reference evidence="4" key="1">
    <citation type="submission" date="2014-03" db="EMBL/GenBank/DDBJ databases">
        <title>Complete genome of Pseudomonas balearica DSM 6083T, a sewage water isolate from an enrichment with 2-methylnaphthalene.</title>
        <authorList>
            <person name="Salva-Serra F."/>
            <person name="Jaen-Luchoro D."/>
            <person name="Busquets A."/>
            <person name="Pena A."/>
            <person name="Gomila M."/>
            <person name="Bosch R."/>
            <person name="Nogales B."/>
            <person name="Garcia-Valdes E."/>
            <person name="Lalucat J."/>
            <person name="Bennasar A."/>
        </authorList>
    </citation>
    <scope>NUCLEOTIDE SEQUENCE [LARGE SCALE GENOMIC DNA]</scope>
    <source>
        <strain evidence="4">DSM 6083</strain>
    </source>
</reference>
<evidence type="ECO:0000259" key="1">
    <source>
        <dbReference type="Pfam" id="PF07811"/>
    </source>
</evidence>
<gene>
    <name evidence="2" type="ORF">CL52_11870</name>
    <name evidence="3" type="ORF">SAMN05660875_105286</name>
</gene>
<evidence type="ECO:0000313" key="4">
    <source>
        <dbReference type="Proteomes" id="UP000031271"/>
    </source>
</evidence>
<proteinExistence type="predicted"/>
<dbReference type="Proteomes" id="UP000031271">
    <property type="component" value="Chromosome"/>
</dbReference>
<reference evidence="2 4" key="3">
    <citation type="journal article" name="Genome Announc.">
        <title>Complete Genome Sequence of Pseudomonas balearica DSM 6083T.</title>
        <authorList>
            <person name="Bennasar-Figueras A."/>
            <person name="Salva-Serra F."/>
            <person name="Jaen-Luchoro D."/>
            <person name="Segui C."/>
            <person name="Aliaga F."/>
            <person name="Busquets A."/>
            <person name="Gomila M."/>
            <person name="Moore E.R."/>
            <person name="Lalucat J."/>
        </authorList>
    </citation>
    <scope>NUCLEOTIDE SEQUENCE [LARGE SCALE GENOMIC DNA]</scope>
    <source>
        <strain evidence="4">DSM 6083</strain>
        <strain evidence="2">DSM6083</strain>
    </source>
</reference>
<name>A0A8D3Y1V5_9GAMM</name>
<organism evidence="2 4">
    <name type="scientific">Stutzerimonas balearica DSM 6083</name>
    <dbReference type="NCBI Taxonomy" id="1123016"/>
    <lineage>
        <taxon>Bacteria</taxon>
        <taxon>Pseudomonadati</taxon>
        <taxon>Pseudomonadota</taxon>
        <taxon>Gammaproteobacteria</taxon>
        <taxon>Pseudomonadales</taxon>
        <taxon>Pseudomonadaceae</taxon>
        <taxon>Stutzerimonas</taxon>
    </lineage>
</organism>
<dbReference type="AlphaFoldDB" id="A0A8D3Y1V5"/>
<feature type="domain" description="TadE-like" evidence="1">
    <location>
        <begin position="14"/>
        <end position="56"/>
    </location>
</feature>
<sequence length="154" mass="16676">MRAPLYRSRKSQQGLAMVEFAIALPLLLLLLLTVGELGRLLLQYNTLVQASRDSSRYLSAHAWNRTLGQLDLNAELTGQTRNLALYGSPAAGGQPRLEGLDGSAVEIAAVGSQHVRVTLRYLYQPVIGTELPALIGEAIPLQLTLQASTVMRAL</sequence>
<dbReference type="Proteomes" id="UP000182276">
    <property type="component" value="Unassembled WGS sequence"/>
</dbReference>
<dbReference type="EMBL" id="CP007511">
    <property type="protein sequence ID" value="AJE15693.1"/>
    <property type="molecule type" value="Genomic_DNA"/>
</dbReference>
<dbReference type="RefSeq" id="WP_041104836.1">
    <property type="nucleotide sequence ID" value="NZ_CP007511.1"/>
</dbReference>
<accession>A0A8D3Y1V5</accession>